<reference evidence="2" key="3">
    <citation type="submission" date="2022-06" db="UniProtKB">
        <authorList>
            <consortium name="EnsemblPlants"/>
        </authorList>
    </citation>
    <scope>IDENTIFICATION</scope>
</reference>
<evidence type="ECO:0000313" key="3">
    <source>
        <dbReference type="Proteomes" id="UP000015106"/>
    </source>
</evidence>
<name>A0A8R7V0V1_TRIUA</name>
<reference evidence="2" key="2">
    <citation type="submission" date="2018-03" db="EMBL/GenBank/DDBJ databases">
        <title>The Triticum urartu genome reveals the dynamic nature of wheat genome evolution.</title>
        <authorList>
            <person name="Ling H."/>
            <person name="Ma B."/>
            <person name="Shi X."/>
            <person name="Liu H."/>
            <person name="Dong L."/>
            <person name="Sun H."/>
            <person name="Cao Y."/>
            <person name="Gao Q."/>
            <person name="Zheng S."/>
            <person name="Li Y."/>
            <person name="Yu Y."/>
            <person name="Du H."/>
            <person name="Qi M."/>
            <person name="Li Y."/>
            <person name="Yu H."/>
            <person name="Cui Y."/>
            <person name="Wang N."/>
            <person name="Chen C."/>
            <person name="Wu H."/>
            <person name="Zhao Y."/>
            <person name="Zhang J."/>
            <person name="Li Y."/>
            <person name="Zhou W."/>
            <person name="Zhang B."/>
            <person name="Hu W."/>
            <person name="Eijk M."/>
            <person name="Tang J."/>
            <person name="Witsenboer H."/>
            <person name="Zhao S."/>
            <person name="Li Z."/>
            <person name="Zhang A."/>
            <person name="Wang D."/>
            <person name="Liang C."/>
        </authorList>
    </citation>
    <scope>NUCLEOTIDE SEQUENCE [LARGE SCALE GENOMIC DNA]</scope>
    <source>
        <strain evidence="2">cv. G1812</strain>
    </source>
</reference>
<dbReference type="Proteomes" id="UP000015106">
    <property type="component" value="Chromosome 7"/>
</dbReference>
<accession>A0A8R7V0V1</accession>
<dbReference type="Gramene" id="TuG1812G0700002102.01.T01">
    <property type="protein sequence ID" value="TuG1812G0700002102.01.T01.cds276812"/>
    <property type="gene ID" value="TuG1812G0700002102.01"/>
</dbReference>
<dbReference type="AlphaFoldDB" id="A0A8R7V0V1"/>
<protein>
    <submittedName>
        <fullName evidence="2">Uncharacterized protein</fullName>
    </submittedName>
</protein>
<proteinExistence type="predicted"/>
<reference evidence="3" key="1">
    <citation type="journal article" date="2013" name="Nature">
        <title>Draft genome of the wheat A-genome progenitor Triticum urartu.</title>
        <authorList>
            <person name="Ling H.Q."/>
            <person name="Zhao S."/>
            <person name="Liu D."/>
            <person name="Wang J."/>
            <person name="Sun H."/>
            <person name="Zhang C."/>
            <person name="Fan H."/>
            <person name="Li D."/>
            <person name="Dong L."/>
            <person name="Tao Y."/>
            <person name="Gao C."/>
            <person name="Wu H."/>
            <person name="Li Y."/>
            <person name="Cui Y."/>
            <person name="Guo X."/>
            <person name="Zheng S."/>
            <person name="Wang B."/>
            <person name="Yu K."/>
            <person name="Liang Q."/>
            <person name="Yang W."/>
            <person name="Lou X."/>
            <person name="Chen J."/>
            <person name="Feng M."/>
            <person name="Jian J."/>
            <person name="Zhang X."/>
            <person name="Luo G."/>
            <person name="Jiang Y."/>
            <person name="Liu J."/>
            <person name="Wang Z."/>
            <person name="Sha Y."/>
            <person name="Zhang B."/>
            <person name="Wu H."/>
            <person name="Tang D."/>
            <person name="Shen Q."/>
            <person name="Xue P."/>
            <person name="Zou S."/>
            <person name="Wang X."/>
            <person name="Liu X."/>
            <person name="Wang F."/>
            <person name="Yang Y."/>
            <person name="An X."/>
            <person name="Dong Z."/>
            <person name="Zhang K."/>
            <person name="Zhang X."/>
            <person name="Luo M.C."/>
            <person name="Dvorak J."/>
            <person name="Tong Y."/>
            <person name="Wang J."/>
            <person name="Yang H."/>
            <person name="Li Z."/>
            <person name="Wang D."/>
            <person name="Zhang A."/>
            <person name="Wang J."/>
        </authorList>
    </citation>
    <scope>NUCLEOTIDE SEQUENCE</scope>
    <source>
        <strain evidence="3">cv. G1812</strain>
    </source>
</reference>
<sequence>MVTRASPKRADNDTFSTALPAKAEDERDMVVAAIALLRPELSQRERGSSMRWLERT</sequence>
<dbReference type="EnsemblPlants" id="TuG1812G0700002102.01.T01">
    <property type="protein sequence ID" value="TuG1812G0700002102.01.T01.cds276812"/>
    <property type="gene ID" value="TuG1812G0700002102.01"/>
</dbReference>
<keyword evidence="3" id="KW-1185">Reference proteome</keyword>
<feature type="region of interest" description="Disordered" evidence="1">
    <location>
        <begin position="1"/>
        <end position="20"/>
    </location>
</feature>
<evidence type="ECO:0000256" key="1">
    <source>
        <dbReference type="SAM" id="MobiDB-lite"/>
    </source>
</evidence>
<organism evidence="2 3">
    <name type="scientific">Triticum urartu</name>
    <name type="common">Red wild einkorn</name>
    <name type="synonym">Crithodium urartu</name>
    <dbReference type="NCBI Taxonomy" id="4572"/>
    <lineage>
        <taxon>Eukaryota</taxon>
        <taxon>Viridiplantae</taxon>
        <taxon>Streptophyta</taxon>
        <taxon>Embryophyta</taxon>
        <taxon>Tracheophyta</taxon>
        <taxon>Spermatophyta</taxon>
        <taxon>Magnoliopsida</taxon>
        <taxon>Liliopsida</taxon>
        <taxon>Poales</taxon>
        <taxon>Poaceae</taxon>
        <taxon>BOP clade</taxon>
        <taxon>Pooideae</taxon>
        <taxon>Triticodae</taxon>
        <taxon>Triticeae</taxon>
        <taxon>Triticinae</taxon>
        <taxon>Triticum</taxon>
    </lineage>
</organism>
<evidence type="ECO:0000313" key="2">
    <source>
        <dbReference type="EnsemblPlants" id="TuG1812G0700002102.01.T01.cds276812"/>
    </source>
</evidence>